<dbReference type="RefSeq" id="WP_379279018.1">
    <property type="nucleotide sequence ID" value="NZ_JBHUGT010000039.1"/>
</dbReference>
<keyword evidence="2" id="KW-1185">Reference proteome</keyword>
<dbReference type="EMBL" id="JBHUMY010000041">
    <property type="protein sequence ID" value="MFD2663289.1"/>
    <property type="molecule type" value="Genomic_DNA"/>
</dbReference>
<name>A0ABW5R3J6_9BACL</name>
<evidence type="ECO:0000313" key="1">
    <source>
        <dbReference type="EMBL" id="MFD2663289.1"/>
    </source>
</evidence>
<protein>
    <submittedName>
        <fullName evidence="1">Uncharacterized protein</fullName>
    </submittedName>
</protein>
<reference evidence="2" key="1">
    <citation type="journal article" date="2019" name="Int. J. Syst. Evol. Microbiol.">
        <title>The Global Catalogue of Microorganisms (GCM) 10K type strain sequencing project: providing services to taxonomists for standard genome sequencing and annotation.</title>
        <authorList>
            <consortium name="The Broad Institute Genomics Platform"/>
            <consortium name="The Broad Institute Genome Sequencing Center for Infectious Disease"/>
            <person name="Wu L."/>
            <person name="Ma J."/>
        </authorList>
    </citation>
    <scope>NUCLEOTIDE SEQUENCE [LARGE SCALE GENOMIC DNA]</scope>
    <source>
        <strain evidence="2">TISTR 1827</strain>
    </source>
</reference>
<proteinExistence type="predicted"/>
<evidence type="ECO:0000313" key="2">
    <source>
        <dbReference type="Proteomes" id="UP001597493"/>
    </source>
</evidence>
<gene>
    <name evidence="1" type="ORF">ACFSW5_23915</name>
</gene>
<organism evidence="1 2">
    <name type="scientific">Paenibacillus thailandensis</name>
    <dbReference type="NCBI Taxonomy" id="393250"/>
    <lineage>
        <taxon>Bacteria</taxon>
        <taxon>Bacillati</taxon>
        <taxon>Bacillota</taxon>
        <taxon>Bacilli</taxon>
        <taxon>Bacillales</taxon>
        <taxon>Paenibacillaceae</taxon>
        <taxon>Paenibacillus</taxon>
    </lineage>
</organism>
<accession>A0ABW5R3J6</accession>
<dbReference type="Proteomes" id="UP001597493">
    <property type="component" value="Unassembled WGS sequence"/>
</dbReference>
<sequence>MLIGTNLQDENENGEWLLDAIDEVLTGKVSNSTVGDVRYVVLNLNKTSVKITDPYRVGDSQRVMETGVFKKLLIEWLRRKYEYYKLR</sequence>
<comment type="caution">
    <text evidence="1">The sequence shown here is derived from an EMBL/GenBank/DDBJ whole genome shotgun (WGS) entry which is preliminary data.</text>
</comment>